<sequence length="91" mass="10104">MEAIAKEQKRIRKGKMHRIEEARNEAIAPHASPMNNVNNHWNALENAGENSDDCGVAPSETLGIDETSNTATMLRNHSFETEESSRGPIDM</sequence>
<feature type="region of interest" description="Disordered" evidence="1">
    <location>
        <begin position="25"/>
        <end position="91"/>
    </location>
</feature>
<dbReference type="EMBL" id="JACGCM010000412">
    <property type="protein sequence ID" value="KAF6172702.1"/>
    <property type="molecule type" value="Genomic_DNA"/>
</dbReference>
<gene>
    <name evidence="2" type="ORF">GIB67_042025</name>
</gene>
<comment type="caution">
    <text evidence="2">The sequence shown here is derived from an EMBL/GenBank/DDBJ whole genome shotgun (WGS) entry which is preliminary data.</text>
</comment>
<reference evidence="2 3" key="1">
    <citation type="journal article" date="2020" name="IScience">
        <title>Genome Sequencing of the Endangered Kingdonia uniflora (Circaeasteraceae, Ranunculales) Reveals Potential Mechanisms of Evolutionary Specialization.</title>
        <authorList>
            <person name="Sun Y."/>
            <person name="Deng T."/>
            <person name="Zhang A."/>
            <person name="Moore M.J."/>
            <person name="Landis J.B."/>
            <person name="Lin N."/>
            <person name="Zhang H."/>
            <person name="Zhang X."/>
            <person name="Huang J."/>
            <person name="Zhang X."/>
            <person name="Sun H."/>
            <person name="Wang H."/>
        </authorList>
    </citation>
    <scope>NUCLEOTIDE SEQUENCE [LARGE SCALE GENOMIC DNA]</scope>
    <source>
        <strain evidence="2">TB1705</strain>
        <tissue evidence="2">Leaf</tissue>
    </source>
</reference>
<protein>
    <submittedName>
        <fullName evidence="2">Uncharacterized protein</fullName>
    </submittedName>
</protein>
<dbReference type="Proteomes" id="UP000541444">
    <property type="component" value="Unassembled WGS sequence"/>
</dbReference>
<accession>A0A7J7P0E3</accession>
<evidence type="ECO:0000313" key="3">
    <source>
        <dbReference type="Proteomes" id="UP000541444"/>
    </source>
</evidence>
<feature type="compositionally biased region" description="Polar residues" evidence="1">
    <location>
        <begin position="66"/>
        <end position="75"/>
    </location>
</feature>
<evidence type="ECO:0000256" key="1">
    <source>
        <dbReference type="SAM" id="MobiDB-lite"/>
    </source>
</evidence>
<keyword evidence="3" id="KW-1185">Reference proteome</keyword>
<evidence type="ECO:0000313" key="2">
    <source>
        <dbReference type="EMBL" id="KAF6172702.1"/>
    </source>
</evidence>
<dbReference type="AlphaFoldDB" id="A0A7J7P0E3"/>
<name>A0A7J7P0E3_9MAGN</name>
<proteinExistence type="predicted"/>
<organism evidence="2 3">
    <name type="scientific">Kingdonia uniflora</name>
    <dbReference type="NCBI Taxonomy" id="39325"/>
    <lineage>
        <taxon>Eukaryota</taxon>
        <taxon>Viridiplantae</taxon>
        <taxon>Streptophyta</taxon>
        <taxon>Embryophyta</taxon>
        <taxon>Tracheophyta</taxon>
        <taxon>Spermatophyta</taxon>
        <taxon>Magnoliopsida</taxon>
        <taxon>Ranunculales</taxon>
        <taxon>Circaeasteraceae</taxon>
        <taxon>Kingdonia</taxon>
    </lineage>
</organism>